<dbReference type="AlphaFoldDB" id="A0AAD5YTX2"/>
<feature type="compositionally biased region" description="Basic and acidic residues" evidence="1">
    <location>
        <begin position="64"/>
        <end position="76"/>
    </location>
</feature>
<dbReference type="EMBL" id="JANIEX010000162">
    <property type="protein sequence ID" value="KAJ3571978.1"/>
    <property type="molecule type" value="Genomic_DNA"/>
</dbReference>
<evidence type="ECO:0000313" key="2">
    <source>
        <dbReference type="EMBL" id="KAJ3571978.1"/>
    </source>
</evidence>
<dbReference type="PANTHER" id="PTHR35204">
    <property type="entry name" value="YALI0A21131P"/>
    <property type="match status" value="1"/>
</dbReference>
<evidence type="ECO:0000313" key="3">
    <source>
        <dbReference type="Proteomes" id="UP001213000"/>
    </source>
</evidence>
<sequence>MWNIPEHSAIKSDPVEGTHDVRAADGLLPFGAQQHCREPISRVNLPLWEGRPSQSPLVLSEGLQHTEPDSPWDLDRQPSPNSTGHLIFHSVASLLQHWPNTLHRNGHSIVPGRIAPGTLLYHGSIFPKVPSKLEWVATDPEHANTFCEAFDDSGCWMLTLMTTRPLKVLYFDGTSAGKMPGGTMDSHELVAWGRLRPECEKNPLAGELLRIRDLCRWGVKYDLDGFVRMEMNFEIMLCDFEKGIEVVSFLNLVYDGPRLPPPPPRPTDGDDAPPSLPTDCAPLPPPPPLLAEDEPKLFIPDPGKMFRVIESGSWHYGYPGENRINLDLTRFVSFYDTVLFPSLVPLRAGQVRWEHRLKGISEVDVDRMFAELDNVLSQSKSKLGSEVDWKALVREIITRYGKRLELLQYILQGKSKHEDAVVSSIHHNWTAIAVNVHNYLSGMLTPYIIRTAVPPPDATDFSWATPIFEACATTHTVPRKKVFSSRFTHSERLILESTETTDKEICRVLTRIWAEGARMKSHDFEVDSGLKAVVQRWERQVSGLMNWLGWDVWISCHPACSEEVCPALDSRAPDANIGSLQEMCYLPGWPFFYANPSLPHGPIRSRPPIEANYPLKPFCIRQVPPFTKTGF</sequence>
<feature type="region of interest" description="Disordered" evidence="1">
    <location>
        <begin position="56"/>
        <end position="79"/>
    </location>
</feature>
<accession>A0AAD5YTX2</accession>
<dbReference type="PANTHER" id="PTHR35204:SF1">
    <property type="entry name" value="ENTEROTOXIN"/>
    <property type="match status" value="1"/>
</dbReference>
<keyword evidence="3" id="KW-1185">Reference proteome</keyword>
<name>A0AAD5YTX2_9AGAR</name>
<gene>
    <name evidence="2" type="ORF">NP233_g3386</name>
</gene>
<reference evidence="2" key="1">
    <citation type="submission" date="2022-07" db="EMBL/GenBank/DDBJ databases">
        <title>Genome Sequence of Leucocoprinus birnbaumii.</title>
        <authorList>
            <person name="Buettner E."/>
        </authorList>
    </citation>
    <scope>NUCLEOTIDE SEQUENCE</scope>
    <source>
        <strain evidence="2">VT141</strain>
    </source>
</reference>
<proteinExistence type="predicted"/>
<dbReference type="InterPro" id="IPR038921">
    <property type="entry name" value="YOR389W-like"/>
</dbReference>
<evidence type="ECO:0000256" key="1">
    <source>
        <dbReference type="SAM" id="MobiDB-lite"/>
    </source>
</evidence>
<comment type="caution">
    <text evidence="2">The sequence shown here is derived from an EMBL/GenBank/DDBJ whole genome shotgun (WGS) entry which is preliminary data.</text>
</comment>
<protein>
    <submittedName>
        <fullName evidence="2">Uncharacterized protein</fullName>
    </submittedName>
</protein>
<dbReference type="Proteomes" id="UP001213000">
    <property type="component" value="Unassembled WGS sequence"/>
</dbReference>
<organism evidence="2 3">
    <name type="scientific">Leucocoprinus birnbaumii</name>
    <dbReference type="NCBI Taxonomy" id="56174"/>
    <lineage>
        <taxon>Eukaryota</taxon>
        <taxon>Fungi</taxon>
        <taxon>Dikarya</taxon>
        <taxon>Basidiomycota</taxon>
        <taxon>Agaricomycotina</taxon>
        <taxon>Agaricomycetes</taxon>
        <taxon>Agaricomycetidae</taxon>
        <taxon>Agaricales</taxon>
        <taxon>Agaricineae</taxon>
        <taxon>Agaricaceae</taxon>
        <taxon>Leucocoprinus</taxon>
    </lineage>
</organism>
<feature type="region of interest" description="Disordered" evidence="1">
    <location>
        <begin position="259"/>
        <end position="287"/>
    </location>
</feature>